<sequence length="214" mass="22644">MVAVTTVPRAGLLKGHAPGIGDIGTLGGGLQRSAALTSSSVTTASHLTVAPARRLHHPMRALGIDHIDPLDILHDAGQIGKSRATGHKSSPAGRRIVVAQAVRLWPRSSIASCVAIRTAAPDPSPWLTAHRQRVDRRCRHRALLALDPTAILMRVNDADHHMLHPDDEWPVKGATTLTAARPTLRASCLGSGIVIERVDQIRSPGAPRGLEASG</sequence>
<gene>
    <name evidence="1" type="ORF">SPHA_56599</name>
</gene>
<dbReference type="EMBL" id="CAHIKZ030003753">
    <property type="protein sequence ID" value="CAE1303879.1"/>
    <property type="molecule type" value="Genomic_DNA"/>
</dbReference>
<keyword evidence="2" id="KW-1185">Reference proteome</keyword>
<comment type="caution">
    <text evidence="1">The sequence shown here is derived from an EMBL/GenBank/DDBJ whole genome shotgun (WGS) entry which is preliminary data.</text>
</comment>
<reference evidence="1" key="1">
    <citation type="submission" date="2021-01" db="EMBL/GenBank/DDBJ databases">
        <authorList>
            <person name="Li R."/>
            <person name="Bekaert M."/>
        </authorList>
    </citation>
    <scope>NUCLEOTIDE SEQUENCE</scope>
    <source>
        <strain evidence="1">Farmed</strain>
    </source>
</reference>
<protein>
    <submittedName>
        <fullName evidence="1">Uncharacterized protein</fullName>
    </submittedName>
</protein>
<accession>A0A812DME4</accession>
<organism evidence="1 2">
    <name type="scientific">Acanthosepion pharaonis</name>
    <name type="common">Pharaoh cuttlefish</name>
    <name type="synonym">Sepia pharaonis</name>
    <dbReference type="NCBI Taxonomy" id="158019"/>
    <lineage>
        <taxon>Eukaryota</taxon>
        <taxon>Metazoa</taxon>
        <taxon>Spiralia</taxon>
        <taxon>Lophotrochozoa</taxon>
        <taxon>Mollusca</taxon>
        <taxon>Cephalopoda</taxon>
        <taxon>Coleoidea</taxon>
        <taxon>Decapodiformes</taxon>
        <taxon>Sepiida</taxon>
        <taxon>Sepiina</taxon>
        <taxon>Sepiidae</taxon>
        <taxon>Acanthosepion</taxon>
    </lineage>
</organism>
<proteinExistence type="predicted"/>
<name>A0A812DME4_ACAPH</name>
<dbReference type="Proteomes" id="UP000597762">
    <property type="component" value="Unassembled WGS sequence"/>
</dbReference>
<evidence type="ECO:0000313" key="2">
    <source>
        <dbReference type="Proteomes" id="UP000597762"/>
    </source>
</evidence>
<evidence type="ECO:0000313" key="1">
    <source>
        <dbReference type="EMBL" id="CAE1303879.1"/>
    </source>
</evidence>
<dbReference type="AlphaFoldDB" id="A0A812DME4"/>